<feature type="region of interest" description="Disordered" evidence="1">
    <location>
        <begin position="1"/>
        <end position="40"/>
    </location>
</feature>
<evidence type="ECO:0000313" key="2">
    <source>
        <dbReference type="EMBL" id="TFK88124.1"/>
    </source>
</evidence>
<dbReference type="AlphaFoldDB" id="A0A5C3PEF3"/>
<dbReference type="InParanoid" id="A0A5C3PEF3"/>
<dbReference type="EMBL" id="ML211125">
    <property type="protein sequence ID" value="TFK88124.1"/>
    <property type="molecule type" value="Genomic_DNA"/>
</dbReference>
<sequence>MSASRTPRKRARLDGPADDEPPQSPQPDANPEEPMANDGGAAEYTRDTEFWLEDGTVILVAGDVEFRVYSGLLAKHSPRLKELFSDTQCTRTLLVDGRSEISCPVVCLTDSPDDLRHLLRAYMPQDASNIYEYEYPSFDAVSASIRLGHKYQIMPLYVRSLAFLRENFPEDFDTYVELDQWVPTGWAIEDAIGVVNLARLIGETTLLPTALLACTTLGEQIVRGYQRQNGMQEHLTIDDQALCIKAKIQIRKARVAALFRVLCPAPAKTCKNTSGCRTTLRKAVYNLHSTIDNWLGDTDDPFASYKMYIKGGKLDVCEVCLPMVEATSVAERRKLWNRLPLLLGIQVPGWGVPPPATQSAPVQS</sequence>
<feature type="compositionally biased region" description="Basic residues" evidence="1">
    <location>
        <begin position="1"/>
        <end position="11"/>
    </location>
</feature>
<keyword evidence="3" id="KW-1185">Reference proteome</keyword>
<evidence type="ECO:0000256" key="1">
    <source>
        <dbReference type="SAM" id="MobiDB-lite"/>
    </source>
</evidence>
<name>A0A5C3PEF3_9APHY</name>
<accession>A0A5C3PEF3</accession>
<evidence type="ECO:0000313" key="3">
    <source>
        <dbReference type="Proteomes" id="UP000308197"/>
    </source>
</evidence>
<dbReference type="Proteomes" id="UP000308197">
    <property type="component" value="Unassembled WGS sequence"/>
</dbReference>
<protein>
    <recommendedName>
        <fullName evidence="4">BTB domain-containing protein</fullName>
    </recommendedName>
</protein>
<proteinExistence type="predicted"/>
<gene>
    <name evidence="2" type="ORF">K466DRAFT_521377</name>
</gene>
<dbReference type="CDD" id="cd18186">
    <property type="entry name" value="BTB_POZ_ZBTB_KLHL-like"/>
    <property type="match status" value="1"/>
</dbReference>
<reference evidence="2 3" key="1">
    <citation type="journal article" date="2019" name="Nat. Ecol. Evol.">
        <title>Megaphylogeny resolves global patterns of mushroom evolution.</title>
        <authorList>
            <person name="Varga T."/>
            <person name="Krizsan K."/>
            <person name="Foldi C."/>
            <person name="Dima B."/>
            <person name="Sanchez-Garcia M."/>
            <person name="Sanchez-Ramirez S."/>
            <person name="Szollosi G.J."/>
            <person name="Szarkandi J.G."/>
            <person name="Papp V."/>
            <person name="Albert L."/>
            <person name="Andreopoulos W."/>
            <person name="Angelini C."/>
            <person name="Antonin V."/>
            <person name="Barry K.W."/>
            <person name="Bougher N.L."/>
            <person name="Buchanan P."/>
            <person name="Buyck B."/>
            <person name="Bense V."/>
            <person name="Catcheside P."/>
            <person name="Chovatia M."/>
            <person name="Cooper J."/>
            <person name="Damon W."/>
            <person name="Desjardin D."/>
            <person name="Finy P."/>
            <person name="Geml J."/>
            <person name="Haridas S."/>
            <person name="Hughes K."/>
            <person name="Justo A."/>
            <person name="Karasinski D."/>
            <person name="Kautmanova I."/>
            <person name="Kiss B."/>
            <person name="Kocsube S."/>
            <person name="Kotiranta H."/>
            <person name="LaButti K.M."/>
            <person name="Lechner B.E."/>
            <person name="Liimatainen K."/>
            <person name="Lipzen A."/>
            <person name="Lukacs Z."/>
            <person name="Mihaltcheva S."/>
            <person name="Morgado L.N."/>
            <person name="Niskanen T."/>
            <person name="Noordeloos M.E."/>
            <person name="Ohm R.A."/>
            <person name="Ortiz-Santana B."/>
            <person name="Ovrebo C."/>
            <person name="Racz N."/>
            <person name="Riley R."/>
            <person name="Savchenko A."/>
            <person name="Shiryaev A."/>
            <person name="Soop K."/>
            <person name="Spirin V."/>
            <person name="Szebenyi C."/>
            <person name="Tomsovsky M."/>
            <person name="Tulloss R.E."/>
            <person name="Uehling J."/>
            <person name="Grigoriev I.V."/>
            <person name="Vagvolgyi C."/>
            <person name="Papp T."/>
            <person name="Martin F.M."/>
            <person name="Miettinen O."/>
            <person name="Hibbett D.S."/>
            <person name="Nagy L.G."/>
        </authorList>
    </citation>
    <scope>NUCLEOTIDE SEQUENCE [LARGE SCALE GENOMIC DNA]</scope>
    <source>
        <strain evidence="2 3">HHB13444</strain>
    </source>
</reference>
<dbReference type="InterPro" id="IPR011333">
    <property type="entry name" value="SKP1/BTB/POZ_sf"/>
</dbReference>
<dbReference type="Gene3D" id="3.30.710.10">
    <property type="entry name" value="Potassium Channel Kv1.1, Chain A"/>
    <property type="match status" value="1"/>
</dbReference>
<organism evidence="2 3">
    <name type="scientific">Polyporus arcularius HHB13444</name>
    <dbReference type="NCBI Taxonomy" id="1314778"/>
    <lineage>
        <taxon>Eukaryota</taxon>
        <taxon>Fungi</taxon>
        <taxon>Dikarya</taxon>
        <taxon>Basidiomycota</taxon>
        <taxon>Agaricomycotina</taxon>
        <taxon>Agaricomycetes</taxon>
        <taxon>Polyporales</taxon>
        <taxon>Polyporaceae</taxon>
        <taxon>Polyporus</taxon>
    </lineage>
</organism>
<evidence type="ECO:0008006" key="4">
    <source>
        <dbReference type="Google" id="ProtNLM"/>
    </source>
</evidence>